<dbReference type="Pfam" id="PF12697">
    <property type="entry name" value="Abhydrolase_6"/>
    <property type="match status" value="1"/>
</dbReference>
<dbReference type="GO" id="GO:0004742">
    <property type="term" value="F:dihydrolipoyllysine-residue acetyltransferase activity"/>
    <property type="evidence" value="ECO:0007669"/>
    <property type="project" value="UniProtKB-EC"/>
</dbReference>
<dbReference type="Gene3D" id="4.10.320.10">
    <property type="entry name" value="E3-binding domain"/>
    <property type="match status" value="1"/>
</dbReference>
<dbReference type="Pfam" id="PF02817">
    <property type="entry name" value="E3_binding"/>
    <property type="match status" value="1"/>
</dbReference>
<evidence type="ECO:0000313" key="7">
    <source>
        <dbReference type="Proteomes" id="UP001235094"/>
    </source>
</evidence>
<dbReference type="CDD" id="cd06849">
    <property type="entry name" value="lipoyl_domain"/>
    <property type="match status" value="2"/>
</dbReference>
<name>A0ABU0LMZ3_9HYPH</name>
<dbReference type="PANTHER" id="PTHR23151:SF90">
    <property type="entry name" value="DIHYDROLIPOYLLYSINE-RESIDUE ACETYLTRANSFERASE COMPONENT OF PYRUVATE DEHYDROGENASE COMPLEX, MITOCHONDRIAL-RELATED"/>
    <property type="match status" value="1"/>
</dbReference>
<comment type="cofactor">
    <cofactor evidence="1">
        <name>(R)-lipoate</name>
        <dbReference type="ChEBI" id="CHEBI:83088"/>
    </cofactor>
</comment>
<keyword evidence="3" id="KW-0450">Lipoyl</keyword>
<protein>
    <submittedName>
        <fullName evidence="6">Pyruvate dehydrogenase E2 component (Dihydrolipoamide acetyltransferase)</fullName>
        <ecNumber evidence="6">2.3.1.12</ecNumber>
    </submittedName>
</protein>
<dbReference type="PANTHER" id="PTHR23151">
    <property type="entry name" value="DIHYDROLIPOAMIDE ACETYL/SUCCINYL-TRANSFERASE-RELATED"/>
    <property type="match status" value="1"/>
</dbReference>
<keyword evidence="6" id="KW-0012">Acyltransferase</keyword>
<dbReference type="Pfam" id="PF00364">
    <property type="entry name" value="Biotin_lipoyl"/>
    <property type="match status" value="2"/>
</dbReference>
<dbReference type="SUPFAM" id="SSF51230">
    <property type="entry name" value="Single hybrid motif"/>
    <property type="match status" value="2"/>
</dbReference>
<dbReference type="PROSITE" id="PS51826">
    <property type="entry name" value="PSBD"/>
    <property type="match status" value="1"/>
</dbReference>
<dbReference type="InterPro" id="IPR029058">
    <property type="entry name" value="AB_hydrolase_fold"/>
</dbReference>
<dbReference type="InterPro" id="IPR000089">
    <property type="entry name" value="Biotin_lipoyl"/>
</dbReference>
<accession>A0ABU0LMZ3</accession>
<dbReference type="InterPro" id="IPR000073">
    <property type="entry name" value="AB_hydrolase_1"/>
</dbReference>
<evidence type="ECO:0000259" key="5">
    <source>
        <dbReference type="PROSITE" id="PS51826"/>
    </source>
</evidence>
<dbReference type="Gene3D" id="2.40.50.100">
    <property type="match status" value="2"/>
</dbReference>
<dbReference type="SUPFAM" id="SSF47005">
    <property type="entry name" value="Peripheral subunit-binding domain of 2-oxo acid dehydrogenase complex"/>
    <property type="match status" value="1"/>
</dbReference>
<dbReference type="SUPFAM" id="SSF53474">
    <property type="entry name" value="alpha/beta-Hydrolases"/>
    <property type="match status" value="1"/>
</dbReference>
<dbReference type="InterPro" id="IPR036625">
    <property type="entry name" value="E3-bd_dom_sf"/>
</dbReference>
<dbReference type="InterPro" id="IPR004167">
    <property type="entry name" value="PSBD"/>
</dbReference>
<dbReference type="Proteomes" id="UP001235094">
    <property type="component" value="Unassembled WGS sequence"/>
</dbReference>
<dbReference type="EMBL" id="JAUSVR010000002">
    <property type="protein sequence ID" value="MDQ0510044.1"/>
    <property type="molecule type" value="Genomic_DNA"/>
</dbReference>
<evidence type="ECO:0000256" key="2">
    <source>
        <dbReference type="ARBA" id="ARBA00007317"/>
    </source>
</evidence>
<feature type="domain" description="Peripheral subunit-binding (PSBD)" evidence="5">
    <location>
        <begin position="233"/>
        <end position="270"/>
    </location>
</feature>
<feature type="domain" description="Lipoyl-binding" evidence="4">
    <location>
        <begin position="3"/>
        <end position="78"/>
    </location>
</feature>
<keyword evidence="6" id="KW-0670">Pyruvate</keyword>
<dbReference type="Gene3D" id="3.40.50.1820">
    <property type="entry name" value="alpha/beta hydrolase"/>
    <property type="match status" value="1"/>
</dbReference>
<evidence type="ECO:0000259" key="4">
    <source>
        <dbReference type="PROSITE" id="PS50968"/>
    </source>
</evidence>
<gene>
    <name evidence="6" type="ORF">QOZ99_000925</name>
</gene>
<dbReference type="InterPro" id="IPR003016">
    <property type="entry name" value="2-oxoA_DH_lipoyl-BS"/>
</dbReference>
<comment type="caution">
    <text evidence="6">The sequence shown here is derived from an EMBL/GenBank/DDBJ whole genome shotgun (WGS) entry which is preliminary data.</text>
</comment>
<feature type="domain" description="Lipoyl-binding" evidence="4">
    <location>
        <begin position="96"/>
        <end position="171"/>
    </location>
</feature>
<reference evidence="6 7" key="1">
    <citation type="submission" date="2023-07" db="EMBL/GenBank/DDBJ databases">
        <title>Genomic Encyclopedia of Type Strains, Phase IV (KMG-IV): sequencing the most valuable type-strain genomes for metagenomic binning, comparative biology and taxonomic classification.</title>
        <authorList>
            <person name="Goeker M."/>
        </authorList>
    </citation>
    <scope>NUCLEOTIDE SEQUENCE [LARGE SCALE GENOMIC DNA]</scope>
    <source>
        <strain evidence="6 7">DSM 15561</strain>
    </source>
</reference>
<proteinExistence type="inferred from homology"/>
<dbReference type="PRINTS" id="PR00111">
    <property type="entry name" value="ABHYDROLASE"/>
</dbReference>
<evidence type="ECO:0000256" key="3">
    <source>
        <dbReference type="ARBA" id="ARBA00022823"/>
    </source>
</evidence>
<evidence type="ECO:0000256" key="1">
    <source>
        <dbReference type="ARBA" id="ARBA00001938"/>
    </source>
</evidence>
<dbReference type="InterPro" id="IPR011053">
    <property type="entry name" value="Single_hybrid_motif"/>
</dbReference>
<dbReference type="PROSITE" id="PS00189">
    <property type="entry name" value="LIPOYL"/>
    <property type="match status" value="2"/>
</dbReference>
<dbReference type="InterPro" id="IPR045257">
    <property type="entry name" value="E2/Pdx1"/>
</dbReference>
<dbReference type="PROSITE" id="PS50968">
    <property type="entry name" value="BIOTINYL_LIPOYL"/>
    <property type="match status" value="2"/>
</dbReference>
<organism evidence="6 7">
    <name type="scientific">Ancylobacter amanitiformis</name>
    <dbReference type="NCBI Taxonomy" id="217069"/>
    <lineage>
        <taxon>Bacteria</taxon>
        <taxon>Pseudomonadati</taxon>
        <taxon>Pseudomonadota</taxon>
        <taxon>Alphaproteobacteria</taxon>
        <taxon>Hyphomicrobiales</taxon>
        <taxon>Xanthobacteraceae</taxon>
        <taxon>Ancylobacter</taxon>
    </lineage>
</organism>
<comment type="similarity">
    <text evidence="2">Belongs to the 2-oxoacid dehydrogenase family.</text>
</comment>
<dbReference type="RefSeq" id="WP_306888772.1">
    <property type="nucleotide sequence ID" value="NZ_JAUSVR010000002.1"/>
</dbReference>
<keyword evidence="6" id="KW-0808">Transferase</keyword>
<evidence type="ECO:0000313" key="6">
    <source>
        <dbReference type="EMBL" id="MDQ0510044.1"/>
    </source>
</evidence>
<dbReference type="EC" id="2.3.1.12" evidence="6"/>
<sequence length="526" mass="53827">MSGAILTMPRLGETMEEGRIVGWLIAEGDAFKRGDPILEIETDKTVAELPALTDGVLAEKLVQPGDMIVVGAPIARLKGEAGVSPAPAPAASGRVTRTLAMPRLGETMEEGRIVGWMVQPGADFKRGDGLFEIETDKTVAEFPALMDGTLVEPLVELGSMVPVGAPLARVEIATADAGMEGFLPDEATPPVPAPRAASMATAPATTAPATTAPVATAVAAPPHAPADPAAPRRATPIARRLAARAGIDLAALHGTGRRGRIEARDIEAALAGGTVAAPGAIAFDRHGTPGAARRALLLHGFAGDRTTFAAFASQLGRAGYDVLVPDLPGHGGTRAEVTSIADLAAPLPGFLAAQGFGPTEIVAHSLGSVVAVALAQTLPGVERLTLLCPAGLGLAIDMEFIAGMASRPSPGALRHLLRRLTARPAGLSDAAVTGLAATLGSGRLAMLADDAFGPKGQKVDIVEALARLSRRMNVRIVFGLDDRILPWTQVTAAPSPVAIHLVAGAGHMPHWDQPGEVLALFDGDAA</sequence>
<keyword evidence="7" id="KW-1185">Reference proteome</keyword>